<reference evidence="1 2" key="1">
    <citation type="submission" date="2018-05" db="EMBL/GenBank/DDBJ databases">
        <title>Draft Genome Sequences for a Diverse set of 7 Haemophilus Species.</title>
        <authorList>
            <person name="Nichols M."/>
            <person name="Topaz N."/>
            <person name="Wang X."/>
            <person name="Wang X."/>
            <person name="Boxrud D."/>
        </authorList>
    </citation>
    <scope>NUCLEOTIDE SEQUENCE [LARGE SCALE GENOMIC DNA]</scope>
    <source>
        <strain evidence="1 2">C2002001239</strain>
    </source>
</reference>
<dbReference type="RefSeq" id="WP_111401373.1">
    <property type="nucleotide sequence ID" value="NZ_QEPN01000001.1"/>
</dbReference>
<organism evidence="1 2">
    <name type="scientific">Haemophilus sputorum</name>
    <dbReference type="NCBI Taxonomy" id="1078480"/>
    <lineage>
        <taxon>Bacteria</taxon>
        <taxon>Pseudomonadati</taxon>
        <taxon>Pseudomonadota</taxon>
        <taxon>Gammaproteobacteria</taxon>
        <taxon>Pasteurellales</taxon>
        <taxon>Pasteurellaceae</taxon>
        <taxon>Haemophilus</taxon>
    </lineage>
</organism>
<dbReference type="STRING" id="1035839.GCA_000238795_00191"/>
<sequence length="900" mass="100642">MIKKTLLVLLGLLLLLIISASLLFFSTYFSGVANRFLPENWQIATPSGGFSANQTGIHLPQLIVQYQQCPLVALDNLSFNPQGYQLSSAKVTLDYHCFGLFPESEKDESDFSLNKWLLLAPATKLTVDELAWQNLPADLSPRLTQLLATPAKIQAVHQGRKLSLSLKQQAVEFEGDFTNGRLSGNVSYHPSETEKHNLLFTTQLNENILSLPQYFESDYHWILPENIVSEKGLQEGSLGLTWQSDNDNNLLGNLTFISETQPENKLALPFKFDFTQLEIYQGKFHWGWLPDFPINGSTTATLKPKNIMQGEIFPLETAFRMNLFSEDKHTLSLATTSGIIESPDYFILPLTLSGYVKYHGFRLFSQATIDANQSGLTFSPKSMFQIISGQERLLTIKELTIPLGTVEINRYGISGPLQAHLKAESPDFSDIDFQLKGQARHFKMGFSEAFDDFDGKGNKNFWGWTLDGSAMLKSLNSKVKLAGKGNWHNNVIQFLQLDGEMNSTNIGSAELAPSQLKLTEPVKFFYEDWTLTGGAELSSPALSFNYGGKLPQPRAKVTFNGELETLQFKGEFQAGKVGPLMLNAKRQLKANASEFVGNIQWASQPASVFQSLIPPQMNWVIKSGTVKGNTQFQTQAQKGLVASGELSITDAGFSLPKGEINGIEFTFPFQLSGDHLTFGQRKPIAVKIAEINAGVPIQNVHVNIDGHYPYSQKQPLNLRKLELDLLDGKLKVEHFALPQVKVALLQLENIRFERLMEVANYQQIDLRGKANATLPFWLSGEPCYICDGQLEQTETSYLKISDTLMKAISQSSGYSERILLYLLNDNKVTDMAASINVPKSGDMKLAAQLKLQLNQQEKAKVNFNYTHQENIFGLWSLMNTASNIEQQIENHIYQKLDNNK</sequence>
<dbReference type="Pfam" id="PF11739">
    <property type="entry name" value="YdbH-like"/>
    <property type="match status" value="1"/>
</dbReference>
<evidence type="ECO:0000313" key="1">
    <source>
        <dbReference type="EMBL" id="RDE73687.1"/>
    </source>
</evidence>
<protein>
    <submittedName>
        <fullName evidence="1">Uncharacterized protein</fullName>
    </submittedName>
</protein>
<accession>A0A369YKX6</accession>
<proteinExistence type="predicted"/>
<dbReference type="EMBL" id="QEPN01000001">
    <property type="protein sequence ID" value="RDE73687.1"/>
    <property type="molecule type" value="Genomic_DNA"/>
</dbReference>
<dbReference type="Proteomes" id="UP000253872">
    <property type="component" value="Unassembled WGS sequence"/>
</dbReference>
<comment type="caution">
    <text evidence="1">The sequence shown here is derived from an EMBL/GenBank/DDBJ whole genome shotgun (WGS) entry which is preliminary data.</text>
</comment>
<gene>
    <name evidence="1" type="ORF">DPV93_00580</name>
</gene>
<dbReference type="AlphaFoldDB" id="A0A369YKX6"/>
<evidence type="ECO:0000313" key="2">
    <source>
        <dbReference type="Proteomes" id="UP000253872"/>
    </source>
</evidence>
<dbReference type="InterPro" id="IPR021730">
    <property type="entry name" value="YdbH"/>
</dbReference>
<name>A0A369YKX6_9PAST</name>